<accession>A0A0B0PLK5</accession>
<dbReference type="EMBL" id="KN431911">
    <property type="protein sequence ID" value="KHG25294.1"/>
    <property type="molecule type" value="Genomic_DNA"/>
</dbReference>
<organism evidence="1 2">
    <name type="scientific">Gossypium arboreum</name>
    <name type="common">Tree cotton</name>
    <name type="synonym">Gossypium nanking</name>
    <dbReference type="NCBI Taxonomy" id="29729"/>
    <lineage>
        <taxon>Eukaryota</taxon>
        <taxon>Viridiplantae</taxon>
        <taxon>Streptophyta</taxon>
        <taxon>Embryophyta</taxon>
        <taxon>Tracheophyta</taxon>
        <taxon>Spermatophyta</taxon>
        <taxon>Magnoliopsida</taxon>
        <taxon>eudicotyledons</taxon>
        <taxon>Gunneridae</taxon>
        <taxon>Pentapetalae</taxon>
        <taxon>rosids</taxon>
        <taxon>malvids</taxon>
        <taxon>Malvales</taxon>
        <taxon>Malvaceae</taxon>
        <taxon>Malvoideae</taxon>
        <taxon>Gossypium</taxon>
    </lineage>
</organism>
<evidence type="ECO:0000313" key="1">
    <source>
        <dbReference type="EMBL" id="KHG25294.1"/>
    </source>
</evidence>
<gene>
    <name evidence="1" type="ORF">F383_32745</name>
</gene>
<protein>
    <submittedName>
        <fullName evidence="1">Uncharacterized protein</fullName>
    </submittedName>
</protein>
<keyword evidence="2" id="KW-1185">Reference proteome</keyword>
<name>A0A0B0PLK5_GOSAR</name>
<evidence type="ECO:0000313" key="2">
    <source>
        <dbReference type="Proteomes" id="UP000032142"/>
    </source>
</evidence>
<reference evidence="2" key="1">
    <citation type="submission" date="2014-09" db="EMBL/GenBank/DDBJ databases">
        <authorList>
            <person name="Mudge J."/>
            <person name="Ramaraj T."/>
            <person name="Lindquist I.E."/>
            <person name="Bharti A.K."/>
            <person name="Sundararajan A."/>
            <person name="Cameron C.T."/>
            <person name="Woodward J.E."/>
            <person name="May G.D."/>
            <person name="Brubaker C."/>
            <person name="Broadhvest J."/>
            <person name="Wilkins T.A."/>
        </authorList>
    </citation>
    <scope>NUCLEOTIDE SEQUENCE</scope>
    <source>
        <strain evidence="2">cv. AKA8401</strain>
    </source>
</reference>
<proteinExistence type="predicted"/>
<dbReference type="AlphaFoldDB" id="A0A0B0PLK5"/>
<dbReference type="Proteomes" id="UP000032142">
    <property type="component" value="Unassembled WGS sequence"/>
</dbReference>
<sequence>MSETCIDHIIRASERLCLGHGIGILTRASVRYVWDMHRPRDVSQCRTCLKHALATR</sequence>